<gene>
    <name evidence="2" type="ORF">CCOS01_02627</name>
</gene>
<keyword evidence="3" id="KW-1185">Reference proteome</keyword>
<proteinExistence type="predicted"/>
<dbReference type="Proteomes" id="UP001240678">
    <property type="component" value="Unassembled WGS sequence"/>
</dbReference>
<dbReference type="AlphaFoldDB" id="A0AAJ0E5J7"/>
<feature type="region of interest" description="Disordered" evidence="1">
    <location>
        <begin position="1"/>
        <end position="74"/>
    </location>
</feature>
<feature type="compositionally biased region" description="Polar residues" evidence="1">
    <location>
        <begin position="59"/>
        <end position="68"/>
    </location>
</feature>
<evidence type="ECO:0000313" key="3">
    <source>
        <dbReference type="Proteomes" id="UP001240678"/>
    </source>
</evidence>
<name>A0AAJ0E5J7_9PEZI</name>
<feature type="compositionally biased region" description="Polar residues" evidence="1">
    <location>
        <begin position="41"/>
        <end position="50"/>
    </location>
</feature>
<organism evidence="2 3">
    <name type="scientific">Colletotrichum costaricense</name>
    <dbReference type="NCBI Taxonomy" id="1209916"/>
    <lineage>
        <taxon>Eukaryota</taxon>
        <taxon>Fungi</taxon>
        <taxon>Dikarya</taxon>
        <taxon>Ascomycota</taxon>
        <taxon>Pezizomycotina</taxon>
        <taxon>Sordariomycetes</taxon>
        <taxon>Hypocreomycetidae</taxon>
        <taxon>Glomerellales</taxon>
        <taxon>Glomerellaceae</taxon>
        <taxon>Colletotrichum</taxon>
        <taxon>Colletotrichum acutatum species complex</taxon>
    </lineage>
</organism>
<dbReference type="GeneID" id="85334362"/>
<evidence type="ECO:0000313" key="2">
    <source>
        <dbReference type="EMBL" id="KAK1537307.1"/>
    </source>
</evidence>
<feature type="compositionally biased region" description="Basic residues" evidence="1">
    <location>
        <begin position="15"/>
        <end position="24"/>
    </location>
</feature>
<sequence length="74" mass="8047">MLSANTTTMTSCKWQRPRVRRSMSIHRIGQRTQPPGRVLNRTASTCTSARCSPIPQRTAPASGSSQPSARPLAP</sequence>
<accession>A0AAJ0E5J7</accession>
<dbReference type="EMBL" id="MOOE01000002">
    <property type="protein sequence ID" value="KAK1537307.1"/>
    <property type="molecule type" value="Genomic_DNA"/>
</dbReference>
<protein>
    <submittedName>
        <fullName evidence="2">Uncharacterized protein</fullName>
    </submittedName>
</protein>
<dbReference type="RefSeq" id="XP_060319465.1">
    <property type="nucleotide sequence ID" value="XM_060450815.1"/>
</dbReference>
<feature type="compositionally biased region" description="Polar residues" evidence="1">
    <location>
        <begin position="1"/>
        <end position="13"/>
    </location>
</feature>
<comment type="caution">
    <text evidence="2">The sequence shown here is derived from an EMBL/GenBank/DDBJ whole genome shotgun (WGS) entry which is preliminary data.</text>
</comment>
<reference evidence="2 3" key="1">
    <citation type="submission" date="2016-10" db="EMBL/GenBank/DDBJ databases">
        <title>The genome sequence of Colletotrichum fioriniae PJ7.</title>
        <authorList>
            <person name="Baroncelli R."/>
        </authorList>
    </citation>
    <scope>NUCLEOTIDE SEQUENCE [LARGE SCALE GENOMIC DNA]</scope>
    <source>
        <strain evidence="2 3">IMI 309622</strain>
    </source>
</reference>
<evidence type="ECO:0000256" key="1">
    <source>
        <dbReference type="SAM" id="MobiDB-lite"/>
    </source>
</evidence>